<proteinExistence type="predicted"/>
<accession>A0A650CQC1</accession>
<dbReference type="Proteomes" id="UP000423396">
    <property type="component" value="Chromosome"/>
</dbReference>
<name>A0A650CQC1_9CREN</name>
<dbReference type="GeneID" id="42799128"/>
<dbReference type="RefSeq" id="WP_156007447.1">
    <property type="nucleotide sequence ID" value="NZ_CP045483.1"/>
</dbReference>
<reference evidence="1 2" key="1">
    <citation type="submission" date="2019-10" db="EMBL/GenBank/DDBJ databases">
        <title>Genome Sequences from Six Type Strain Members of the Archaeal Family Sulfolobaceae: Acidianus ambivalens, Acidianus infernus, Metallosphaera prunae, Stygiolobus azoricus, Sulfolobus metallicus, and Sulfurisphaera ohwakuensis.</title>
        <authorList>
            <person name="Counts J.A."/>
            <person name="Kelly R.M."/>
        </authorList>
    </citation>
    <scope>NUCLEOTIDE SEQUENCE [LARGE SCALE GENOMIC DNA]</scope>
    <source>
        <strain evidence="1 2">FC6</strain>
    </source>
</reference>
<dbReference type="EMBL" id="CP045483">
    <property type="protein sequence ID" value="QGR20044.1"/>
    <property type="molecule type" value="Genomic_DNA"/>
</dbReference>
<dbReference type="OrthoDB" id="34537at2157"/>
<evidence type="ECO:0000313" key="1">
    <source>
        <dbReference type="EMBL" id="QGR20044.1"/>
    </source>
</evidence>
<gene>
    <name evidence="1" type="ORF">D1868_08620</name>
</gene>
<dbReference type="KEGG" id="sazo:D1868_08620"/>
<evidence type="ECO:0000313" key="2">
    <source>
        <dbReference type="Proteomes" id="UP000423396"/>
    </source>
</evidence>
<dbReference type="AlphaFoldDB" id="A0A650CQC1"/>
<organism evidence="1 2">
    <name type="scientific">Stygiolobus azoricus</name>
    <dbReference type="NCBI Taxonomy" id="41675"/>
    <lineage>
        <taxon>Archaea</taxon>
        <taxon>Thermoproteota</taxon>
        <taxon>Thermoprotei</taxon>
        <taxon>Sulfolobales</taxon>
        <taxon>Sulfolobaceae</taxon>
        <taxon>Stygiolobus</taxon>
    </lineage>
</organism>
<protein>
    <submittedName>
        <fullName evidence="1">Uncharacterized protein</fullName>
    </submittedName>
</protein>
<keyword evidence="2" id="KW-1185">Reference proteome</keyword>
<sequence>MDLPEEIKKQLNEGVCIVRNENVVICMSKDVPRRLDVEMDLEVDRESGSVILRHIIKDDPENPLIIEYSVDKKFVEAVTQRNGEVVVYFVDEQFREEMNFKIKIDKEDLKLIRREIGLGN</sequence>